<dbReference type="InterPro" id="IPR014001">
    <property type="entry name" value="Helicase_ATP-bd"/>
</dbReference>
<evidence type="ECO:0000313" key="3">
    <source>
        <dbReference type="EMBL" id="CAE0110653.1"/>
    </source>
</evidence>
<dbReference type="PANTHER" id="PTHR45629">
    <property type="entry name" value="SNF2/RAD54 FAMILY MEMBER"/>
    <property type="match status" value="1"/>
</dbReference>
<dbReference type="Pfam" id="PF00176">
    <property type="entry name" value="SNF2-rel_dom"/>
    <property type="match status" value="1"/>
</dbReference>
<accession>A0A7S3ANW5</accession>
<dbReference type="Gene3D" id="3.40.50.10810">
    <property type="entry name" value="Tandem AAA-ATPase domain"/>
    <property type="match status" value="1"/>
</dbReference>
<evidence type="ECO:0000256" key="1">
    <source>
        <dbReference type="SAM" id="MobiDB-lite"/>
    </source>
</evidence>
<dbReference type="GO" id="GO:0005524">
    <property type="term" value="F:ATP binding"/>
    <property type="evidence" value="ECO:0007669"/>
    <property type="project" value="InterPro"/>
</dbReference>
<protein>
    <recommendedName>
        <fullName evidence="2">Helicase ATP-binding domain-containing protein</fullName>
    </recommendedName>
</protein>
<dbReference type="InterPro" id="IPR050496">
    <property type="entry name" value="SNF2_RAD54_helicase_repair"/>
</dbReference>
<dbReference type="PROSITE" id="PS51192">
    <property type="entry name" value="HELICASE_ATP_BIND_1"/>
    <property type="match status" value="1"/>
</dbReference>
<feature type="domain" description="Helicase ATP-binding" evidence="2">
    <location>
        <begin position="62"/>
        <end position="242"/>
    </location>
</feature>
<feature type="region of interest" description="Disordered" evidence="1">
    <location>
        <begin position="1"/>
        <end position="28"/>
    </location>
</feature>
<reference evidence="3" key="1">
    <citation type="submission" date="2021-01" db="EMBL/GenBank/DDBJ databases">
        <authorList>
            <person name="Corre E."/>
            <person name="Pelletier E."/>
            <person name="Niang G."/>
            <person name="Scheremetjew M."/>
            <person name="Finn R."/>
            <person name="Kale V."/>
            <person name="Holt S."/>
            <person name="Cochrane G."/>
            <person name="Meng A."/>
            <person name="Brown T."/>
            <person name="Cohen L."/>
        </authorList>
    </citation>
    <scope>NUCLEOTIDE SEQUENCE</scope>
    <source>
        <strain evidence="3">CCMP281</strain>
    </source>
</reference>
<organism evidence="3">
    <name type="scientific">Haptolina ericina</name>
    <dbReference type="NCBI Taxonomy" id="156174"/>
    <lineage>
        <taxon>Eukaryota</taxon>
        <taxon>Haptista</taxon>
        <taxon>Haptophyta</taxon>
        <taxon>Prymnesiophyceae</taxon>
        <taxon>Prymnesiales</taxon>
        <taxon>Prymnesiaceae</taxon>
        <taxon>Haptolina</taxon>
    </lineage>
</organism>
<dbReference type="InterPro" id="IPR038718">
    <property type="entry name" value="SNF2-like_sf"/>
</dbReference>
<gene>
    <name evidence="3" type="ORF">HERI1096_LOCUS11313</name>
</gene>
<dbReference type="SMART" id="SM00487">
    <property type="entry name" value="DEXDc"/>
    <property type="match status" value="1"/>
</dbReference>
<sequence length="252" mass="27019">MAVGATLAESDADAPPGDGVHGAGAAPEVPGQRLVAGTRTARICEPLWQVLKPMQVDGVHWLFAAVHGGGGILADDPGLGKTLQLIALLEALVSAGLEHRVLIVTPSNLLANWSSEFRKWLGGTPHELNVSLLKRAAAQLSIVDRLALLVRTRAPRHDITLLSYEGLERHGRYLCAGAGVDLLIADEAHALGHTGVRQRALRAVPALRAAGRRGAHTRSCRGRWFVCSVPLKRTHARALLVSRDRTDRQYVS</sequence>
<dbReference type="AlphaFoldDB" id="A0A7S3ANW5"/>
<name>A0A7S3ANW5_9EUKA</name>
<dbReference type="SUPFAM" id="SSF52540">
    <property type="entry name" value="P-loop containing nucleoside triphosphate hydrolases"/>
    <property type="match status" value="1"/>
</dbReference>
<dbReference type="PANTHER" id="PTHR45629:SF7">
    <property type="entry name" value="DNA EXCISION REPAIR PROTEIN ERCC-6-RELATED"/>
    <property type="match status" value="1"/>
</dbReference>
<evidence type="ECO:0000259" key="2">
    <source>
        <dbReference type="PROSITE" id="PS51192"/>
    </source>
</evidence>
<dbReference type="InterPro" id="IPR000330">
    <property type="entry name" value="SNF2_N"/>
</dbReference>
<proteinExistence type="predicted"/>
<dbReference type="InterPro" id="IPR027417">
    <property type="entry name" value="P-loop_NTPase"/>
</dbReference>
<dbReference type="EMBL" id="HBHX01020285">
    <property type="protein sequence ID" value="CAE0110653.1"/>
    <property type="molecule type" value="Transcribed_RNA"/>
</dbReference>